<dbReference type="Pfam" id="PF04500">
    <property type="entry name" value="FLYWCH"/>
    <property type="match status" value="1"/>
</dbReference>
<evidence type="ECO:0000259" key="4">
    <source>
        <dbReference type="Pfam" id="PF04500"/>
    </source>
</evidence>
<sequence>MTIRNNLIIKSETSFRDTTHHLKYTCGHARAIYWSTYGPEFCTDHGLGFNRWPRAVRTALKHGLYFSNWATEHFVDSDPVFVTTSRGARMVSISGSNFYRHCTTGYKTRWFCATHQRFGCKAVLFTVEDNIVTCRNNHNHPPPKHGPDGAML</sequence>
<feature type="domain" description="FLYWCH-type" evidence="4">
    <location>
        <begin position="81"/>
        <end position="140"/>
    </location>
</feature>
<keyword evidence="3" id="KW-0862">Zinc</keyword>
<dbReference type="Gene3D" id="2.20.25.240">
    <property type="match status" value="1"/>
</dbReference>
<keyword evidence="1" id="KW-0479">Metal-binding</keyword>
<keyword evidence="2" id="KW-0863">Zinc-finger</keyword>
<evidence type="ECO:0000313" key="6">
    <source>
        <dbReference type="Proteomes" id="UP000837857"/>
    </source>
</evidence>
<evidence type="ECO:0000313" key="5">
    <source>
        <dbReference type="EMBL" id="CAH2040271.1"/>
    </source>
</evidence>
<name>A0ABN8HRY4_9NEOP</name>
<evidence type="ECO:0000256" key="2">
    <source>
        <dbReference type="ARBA" id="ARBA00022771"/>
    </source>
</evidence>
<protein>
    <recommendedName>
        <fullName evidence="4">FLYWCH-type domain-containing protein</fullName>
    </recommendedName>
</protein>
<proteinExistence type="predicted"/>
<dbReference type="Proteomes" id="UP000837857">
    <property type="component" value="Chromosome 12"/>
</dbReference>
<gene>
    <name evidence="5" type="ORF">IPOD504_LOCUS2434</name>
</gene>
<reference evidence="5" key="1">
    <citation type="submission" date="2022-03" db="EMBL/GenBank/DDBJ databases">
        <authorList>
            <person name="Martin H S."/>
        </authorList>
    </citation>
    <scope>NUCLEOTIDE SEQUENCE</scope>
</reference>
<feature type="non-terminal residue" evidence="5">
    <location>
        <position position="1"/>
    </location>
</feature>
<dbReference type="InterPro" id="IPR007588">
    <property type="entry name" value="Znf_FLYWCH"/>
</dbReference>
<dbReference type="EMBL" id="OW152824">
    <property type="protein sequence ID" value="CAH2040271.1"/>
    <property type="molecule type" value="Genomic_DNA"/>
</dbReference>
<organism evidence="5 6">
    <name type="scientific">Iphiclides podalirius</name>
    <name type="common">scarce swallowtail</name>
    <dbReference type="NCBI Taxonomy" id="110791"/>
    <lineage>
        <taxon>Eukaryota</taxon>
        <taxon>Metazoa</taxon>
        <taxon>Ecdysozoa</taxon>
        <taxon>Arthropoda</taxon>
        <taxon>Hexapoda</taxon>
        <taxon>Insecta</taxon>
        <taxon>Pterygota</taxon>
        <taxon>Neoptera</taxon>
        <taxon>Endopterygota</taxon>
        <taxon>Lepidoptera</taxon>
        <taxon>Glossata</taxon>
        <taxon>Ditrysia</taxon>
        <taxon>Papilionoidea</taxon>
        <taxon>Papilionidae</taxon>
        <taxon>Papilioninae</taxon>
        <taxon>Iphiclides</taxon>
    </lineage>
</organism>
<evidence type="ECO:0000256" key="3">
    <source>
        <dbReference type="ARBA" id="ARBA00022833"/>
    </source>
</evidence>
<evidence type="ECO:0000256" key="1">
    <source>
        <dbReference type="ARBA" id="ARBA00022723"/>
    </source>
</evidence>
<keyword evidence="6" id="KW-1185">Reference proteome</keyword>
<accession>A0ABN8HRY4</accession>